<dbReference type="PANTHER" id="PTHR21694">
    <property type="entry name" value="COILED-COIL DOMAIN-CONTAINING PROTEIN 63"/>
    <property type="match status" value="1"/>
</dbReference>
<protein>
    <recommendedName>
        <fullName evidence="4">ODAD1 central coiled coil region domain-containing protein</fullName>
    </recommendedName>
</protein>
<dbReference type="Pfam" id="PF21773">
    <property type="entry name" value="ODAD1_CC"/>
    <property type="match status" value="1"/>
</dbReference>
<dbReference type="GO" id="GO:0005930">
    <property type="term" value="C:axoneme"/>
    <property type="evidence" value="ECO:0007669"/>
    <property type="project" value="TreeGrafter"/>
</dbReference>
<dbReference type="InterPro" id="IPR049258">
    <property type="entry name" value="ODAD1_CC"/>
</dbReference>
<feature type="coiled-coil region" evidence="2">
    <location>
        <begin position="330"/>
        <end position="396"/>
    </location>
</feature>
<keyword evidence="1 2" id="KW-0175">Coiled coil</keyword>
<organism evidence="5 6">
    <name type="scientific">Zonotrichia albicollis</name>
    <name type="common">White-throated sparrow</name>
    <name type="synonym">Fringilla albicollis</name>
    <dbReference type="NCBI Taxonomy" id="44394"/>
    <lineage>
        <taxon>Eukaryota</taxon>
        <taxon>Metazoa</taxon>
        <taxon>Chordata</taxon>
        <taxon>Craniata</taxon>
        <taxon>Vertebrata</taxon>
        <taxon>Euteleostomi</taxon>
        <taxon>Archelosauria</taxon>
        <taxon>Archosauria</taxon>
        <taxon>Dinosauria</taxon>
        <taxon>Saurischia</taxon>
        <taxon>Theropoda</taxon>
        <taxon>Coelurosauria</taxon>
        <taxon>Aves</taxon>
        <taxon>Neognathae</taxon>
        <taxon>Neoaves</taxon>
        <taxon>Telluraves</taxon>
        <taxon>Australaves</taxon>
        <taxon>Passeriformes</taxon>
        <taxon>Passerellidae</taxon>
        <taxon>Zonotrichia</taxon>
    </lineage>
</organism>
<dbReference type="Ensembl" id="ENSZALT00000004359.1">
    <property type="protein sequence ID" value="ENSZALP00000002621.1"/>
    <property type="gene ID" value="ENSZALG00000002774.1"/>
</dbReference>
<evidence type="ECO:0000313" key="6">
    <source>
        <dbReference type="Proteomes" id="UP000694413"/>
    </source>
</evidence>
<feature type="compositionally biased region" description="Basic and acidic residues" evidence="3">
    <location>
        <begin position="491"/>
        <end position="518"/>
    </location>
</feature>
<feature type="domain" description="ODAD1 central coiled coil region" evidence="4">
    <location>
        <begin position="145"/>
        <end position="423"/>
    </location>
</feature>
<feature type="compositionally biased region" description="Low complexity" evidence="3">
    <location>
        <begin position="531"/>
        <end position="548"/>
    </location>
</feature>
<reference evidence="5" key="1">
    <citation type="submission" date="2025-08" db="UniProtKB">
        <authorList>
            <consortium name="Ensembl"/>
        </authorList>
    </citation>
    <scope>IDENTIFICATION</scope>
</reference>
<keyword evidence="6" id="KW-1185">Reference proteome</keyword>
<dbReference type="PANTHER" id="PTHR21694:SF18">
    <property type="entry name" value="COILED-COIL DOMAIN-CONTAINING PROTEIN 63"/>
    <property type="match status" value="1"/>
</dbReference>
<evidence type="ECO:0000256" key="3">
    <source>
        <dbReference type="SAM" id="MobiDB-lite"/>
    </source>
</evidence>
<dbReference type="Proteomes" id="UP000694413">
    <property type="component" value="Unassembled WGS sequence"/>
</dbReference>
<dbReference type="InterPro" id="IPR051876">
    <property type="entry name" value="ODA-DC/CCD"/>
</dbReference>
<name>A0A8D2M3K5_ZONAL</name>
<sequence length="548" mass="63924">MKRREASADLDITEKEKEYRAKVEIRHLQTHFHHEAYKRKFFDAEIWRQMQAQEKEIADLRQEHGHVTATLKQLYSPSSMVFVNRNRMKVRNLLQTSMQNDALIKERKAQLADLAKQVLELEKKIASQRESNWKELGAKTRKQLHKTIELLEMRLRHVTVCYNAVVARNNKLREETASLQIQKASFDNLYWKLERSLVQQNKLLNAAIEQATEDYDQWMEDLGRISDIRDVRYRETIQYNIRLLERKCALHQESRLKNFFLSKCADLSVLKEQAKAREAFEAAERAKASQKESYEVAYKRLLELSDGNIDDFLEDFLEKDRRFFILFNFAIRLNVRNESLRQRIEAVQDDMEAMTTEREQAETNQTQVLQELKAKIAETTKEANKYENKYRESSQLLGQIQSRIETLLTEMDCDTTKIVKPLGDSLVPVFGPVENKVKEFLMRESLLRYTSLDRSQRAQGFVSPLREASNHLWAMDRTKLCPPPPDLEESADPRTAEEPLGREELRELVIQRQQEEVSRPPSTGKKKRKFTSPGASGSPSGSKTPAGN</sequence>
<evidence type="ECO:0000313" key="5">
    <source>
        <dbReference type="Ensembl" id="ENSZALP00000002621.1"/>
    </source>
</evidence>
<evidence type="ECO:0000256" key="1">
    <source>
        <dbReference type="ARBA" id="ARBA00023054"/>
    </source>
</evidence>
<evidence type="ECO:0000256" key="2">
    <source>
        <dbReference type="SAM" id="Coils"/>
    </source>
</evidence>
<evidence type="ECO:0000259" key="4">
    <source>
        <dbReference type="Pfam" id="PF21773"/>
    </source>
</evidence>
<dbReference type="AlphaFoldDB" id="A0A8D2M3K5"/>
<reference evidence="5" key="2">
    <citation type="submission" date="2025-09" db="UniProtKB">
        <authorList>
            <consortium name="Ensembl"/>
        </authorList>
    </citation>
    <scope>IDENTIFICATION</scope>
</reference>
<feature type="region of interest" description="Disordered" evidence="3">
    <location>
        <begin position="476"/>
        <end position="548"/>
    </location>
</feature>
<feature type="coiled-coil region" evidence="2">
    <location>
        <begin position="104"/>
        <end position="131"/>
    </location>
</feature>
<dbReference type="GO" id="GO:0036158">
    <property type="term" value="P:outer dynein arm assembly"/>
    <property type="evidence" value="ECO:0007669"/>
    <property type="project" value="TreeGrafter"/>
</dbReference>
<accession>A0A8D2M3K5</accession>
<proteinExistence type="predicted"/>
<dbReference type="GO" id="GO:0003341">
    <property type="term" value="P:cilium movement"/>
    <property type="evidence" value="ECO:0007669"/>
    <property type="project" value="TreeGrafter"/>
</dbReference>